<dbReference type="Proteomes" id="UP001151699">
    <property type="component" value="Unassembled WGS sequence"/>
</dbReference>
<protein>
    <submittedName>
        <fullName evidence="1">Uncharacterized protein</fullName>
    </submittedName>
</protein>
<proteinExistence type="predicted"/>
<dbReference type="AlphaFoldDB" id="A0A9Q0MI63"/>
<keyword evidence="2" id="KW-1185">Reference proteome</keyword>
<organism evidence="1 2">
    <name type="scientific">Pseudolycoriella hygida</name>
    <dbReference type="NCBI Taxonomy" id="35572"/>
    <lineage>
        <taxon>Eukaryota</taxon>
        <taxon>Metazoa</taxon>
        <taxon>Ecdysozoa</taxon>
        <taxon>Arthropoda</taxon>
        <taxon>Hexapoda</taxon>
        <taxon>Insecta</taxon>
        <taxon>Pterygota</taxon>
        <taxon>Neoptera</taxon>
        <taxon>Endopterygota</taxon>
        <taxon>Diptera</taxon>
        <taxon>Nematocera</taxon>
        <taxon>Sciaroidea</taxon>
        <taxon>Sciaridae</taxon>
        <taxon>Pseudolycoriella</taxon>
    </lineage>
</organism>
<feature type="non-terminal residue" evidence="1">
    <location>
        <position position="1"/>
    </location>
</feature>
<dbReference type="EMBL" id="WJQU01003587">
    <property type="protein sequence ID" value="KAJ6623593.1"/>
    <property type="molecule type" value="Genomic_DNA"/>
</dbReference>
<evidence type="ECO:0000313" key="2">
    <source>
        <dbReference type="Proteomes" id="UP001151699"/>
    </source>
</evidence>
<reference evidence="1" key="1">
    <citation type="submission" date="2022-07" db="EMBL/GenBank/DDBJ databases">
        <authorList>
            <person name="Trinca V."/>
            <person name="Uliana J.V.C."/>
            <person name="Torres T.T."/>
            <person name="Ward R.J."/>
            <person name="Monesi N."/>
        </authorList>
    </citation>
    <scope>NUCLEOTIDE SEQUENCE</scope>
    <source>
        <strain evidence="1">HSMRA1968</strain>
        <tissue evidence="1">Whole embryos</tissue>
    </source>
</reference>
<evidence type="ECO:0000313" key="1">
    <source>
        <dbReference type="EMBL" id="KAJ6623593.1"/>
    </source>
</evidence>
<sequence>CEKWSLDCDTNYKTNYFHLTAGFTQQNDLNTTRQTTCLTPSCFNRLSNTLIVLIASQFNSKLSLYSTNKLSLYAVWMRCF</sequence>
<gene>
    <name evidence="1" type="ORF">Bhyg_17355</name>
</gene>
<accession>A0A9Q0MI63</accession>
<feature type="non-terminal residue" evidence="1">
    <location>
        <position position="80"/>
    </location>
</feature>
<name>A0A9Q0MI63_9DIPT</name>
<comment type="caution">
    <text evidence="1">The sequence shown here is derived from an EMBL/GenBank/DDBJ whole genome shotgun (WGS) entry which is preliminary data.</text>
</comment>